<accession>A0A7Y7E875</accession>
<dbReference type="GO" id="GO:0016616">
    <property type="term" value="F:oxidoreductase activity, acting on the CH-OH group of donors, NAD or NADP as acceptor"/>
    <property type="evidence" value="ECO:0007669"/>
    <property type="project" value="TreeGrafter"/>
</dbReference>
<feature type="domain" description="Ketoreductase" evidence="3">
    <location>
        <begin position="6"/>
        <end position="184"/>
    </location>
</feature>
<dbReference type="InterPro" id="IPR057326">
    <property type="entry name" value="KR_dom"/>
</dbReference>
<protein>
    <submittedName>
        <fullName evidence="4">SDR family oxidoreductase</fullName>
    </submittedName>
</protein>
<evidence type="ECO:0000256" key="2">
    <source>
        <dbReference type="ARBA" id="ARBA00023002"/>
    </source>
</evidence>
<dbReference type="PROSITE" id="PS00061">
    <property type="entry name" value="ADH_SHORT"/>
    <property type="match status" value="1"/>
</dbReference>
<sequence>MRLDGKRVLVTGGTRGIGRSLSLAFADAGANLVACGRSDQEAARSLAEELRERGGDHHVLHADVTEPEQIDTLVDECRTRLGGLDVLVSNAGAISHVPFSELTLDEWRRVIDTNLTAAYLLVSRALPLLSEGASIVFVGSRSAQVGIPLRAHYTASKSGLIGLSRSLAKELGPQGIRVNVVAPGVIETADKPLTEEIRARYERLTALGRLGQGEEIAGPVLFLASSMSAYMTGETLHVDGGI</sequence>
<dbReference type="FunFam" id="3.40.50.720:FF:000084">
    <property type="entry name" value="Short-chain dehydrogenase reductase"/>
    <property type="match status" value="1"/>
</dbReference>
<dbReference type="SMART" id="SM00822">
    <property type="entry name" value="PKS_KR"/>
    <property type="match status" value="1"/>
</dbReference>
<proteinExistence type="inferred from homology"/>
<evidence type="ECO:0000256" key="1">
    <source>
        <dbReference type="ARBA" id="ARBA00006484"/>
    </source>
</evidence>
<dbReference type="Pfam" id="PF13561">
    <property type="entry name" value="adh_short_C2"/>
    <property type="match status" value="1"/>
</dbReference>
<reference evidence="4 5" key="1">
    <citation type="submission" date="2020-04" db="EMBL/GenBank/DDBJ databases">
        <title>Draft Genome Sequence of Streptomyces morookaense DSM 40503, an 8-azaguanine-producing strain.</title>
        <authorList>
            <person name="Qi J."/>
            <person name="Gao J.-M."/>
        </authorList>
    </citation>
    <scope>NUCLEOTIDE SEQUENCE [LARGE SCALE GENOMIC DNA]</scope>
    <source>
        <strain evidence="4 5">DSM 40503</strain>
    </source>
</reference>
<dbReference type="AlphaFoldDB" id="A0A7Y7E875"/>
<dbReference type="PRINTS" id="PR00081">
    <property type="entry name" value="GDHRDH"/>
</dbReference>
<dbReference type="InterPro" id="IPR036291">
    <property type="entry name" value="NAD(P)-bd_dom_sf"/>
</dbReference>
<dbReference type="PRINTS" id="PR00080">
    <property type="entry name" value="SDRFAMILY"/>
</dbReference>
<dbReference type="RefSeq" id="WP_171081949.1">
    <property type="nucleotide sequence ID" value="NZ_BNBU01000004.1"/>
</dbReference>
<evidence type="ECO:0000259" key="3">
    <source>
        <dbReference type="SMART" id="SM00822"/>
    </source>
</evidence>
<comment type="similarity">
    <text evidence="1">Belongs to the short-chain dehydrogenases/reductases (SDR) family.</text>
</comment>
<dbReference type="InterPro" id="IPR020904">
    <property type="entry name" value="Sc_DH/Rdtase_CS"/>
</dbReference>
<dbReference type="PANTHER" id="PTHR42760">
    <property type="entry name" value="SHORT-CHAIN DEHYDROGENASES/REDUCTASES FAMILY MEMBER"/>
    <property type="match status" value="1"/>
</dbReference>
<keyword evidence="5" id="KW-1185">Reference proteome</keyword>
<dbReference type="NCBIfam" id="NF009466">
    <property type="entry name" value="PRK12826.1-2"/>
    <property type="match status" value="1"/>
</dbReference>
<name>A0A7Y7E875_STRMO</name>
<evidence type="ECO:0000313" key="5">
    <source>
        <dbReference type="Proteomes" id="UP000587462"/>
    </source>
</evidence>
<comment type="caution">
    <text evidence="4">The sequence shown here is derived from an EMBL/GenBank/DDBJ whole genome shotgun (WGS) entry which is preliminary data.</text>
</comment>
<dbReference type="Proteomes" id="UP000587462">
    <property type="component" value="Unassembled WGS sequence"/>
</dbReference>
<dbReference type="Gene3D" id="3.40.50.720">
    <property type="entry name" value="NAD(P)-binding Rossmann-like Domain"/>
    <property type="match status" value="1"/>
</dbReference>
<keyword evidence="2" id="KW-0560">Oxidoreductase</keyword>
<gene>
    <name evidence="4" type="ORF">HG542_15965</name>
</gene>
<organism evidence="4 5">
    <name type="scientific">Streptomyces morookaense</name>
    <name type="common">Streptoverticillium morookaense</name>
    <dbReference type="NCBI Taxonomy" id="1970"/>
    <lineage>
        <taxon>Bacteria</taxon>
        <taxon>Bacillati</taxon>
        <taxon>Actinomycetota</taxon>
        <taxon>Actinomycetes</taxon>
        <taxon>Kitasatosporales</taxon>
        <taxon>Streptomycetaceae</taxon>
        <taxon>Streptomyces</taxon>
    </lineage>
</organism>
<dbReference type="SUPFAM" id="SSF51735">
    <property type="entry name" value="NAD(P)-binding Rossmann-fold domains"/>
    <property type="match status" value="1"/>
</dbReference>
<dbReference type="InterPro" id="IPR002347">
    <property type="entry name" value="SDR_fam"/>
</dbReference>
<dbReference type="EMBL" id="JABBXF010000033">
    <property type="protein sequence ID" value="NVK79156.1"/>
    <property type="molecule type" value="Genomic_DNA"/>
</dbReference>
<evidence type="ECO:0000313" key="4">
    <source>
        <dbReference type="EMBL" id="NVK79156.1"/>
    </source>
</evidence>